<dbReference type="GeneID" id="119725605"/>
<dbReference type="Proteomes" id="UP000887568">
    <property type="component" value="Unplaced"/>
</dbReference>
<evidence type="ECO:0000256" key="1">
    <source>
        <dbReference type="ARBA" id="ARBA00010213"/>
    </source>
</evidence>
<keyword evidence="2" id="KW-0472">Membrane</keyword>
<feature type="transmembrane region" description="Helical" evidence="2">
    <location>
        <begin position="85"/>
        <end position="104"/>
    </location>
</feature>
<name>A0A913ZPF4_PATMI</name>
<dbReference type="RefSeq" id="XP_038053005.1">
    <property type="nucleotide sequence ID" value="XM_038197077.1"/>
</dbReference>
<dbReference type="InterPro" id="IPR029058">
    <property type="entry name" value="AB_hydrolase_fold"/>
</dbReference>
<dbReference type="RefSeq" id="XP_038053006.1">
    <property type="nucleotide sequence ID" value="XM_038197078.1"/>
</dbReference>
<keyword evidence="2" id="KW-1133">Transmembrane helix</keyword>
<evidence type="ECO:0000313" key="3">
    <source>
        <dbReference type="EnsemblMetazoa" id="XP_038053005.1"/>
    </source>
</evidence>
<dbReference type="PANTHER" id="PTHR21562">
    <property type="entry name" value="NOTUM-RELATED"/>
    <property type="match status" value="1"/>
</dbReference>
<dbReference type="EnsemblMetazoa" id="XM_038197078.1">
    <property type="protein sequence ID" value="XP_038053006.1"/>
    <property type="gene ID" value="LOC119725605"/>
</dbReference>
<protein>
    <recommendedName>
        <fullName evidence="5">Pectin acetylesterase</fullName>
    </recommendedName>
</protein>
<proteinExistence type="inferred from homology"/>
<organism evidence="3 4">
    <name type="scientific">Patiria miniata</name>
    <name type="common">Bat star</name>
    <name type="synonym">Asterina miniata</name>
    <dbReference type="NCBI Taxonomy" id="46514"/>
    <lineage>
        <taxon>Eukaryota</taxon>
        <taxon>Metazoa</taxon>
        <taxon>Echinodermata</taxon>
        <taxon>Eleutherozoa</taxon>
        <taxon>Asterozoa</taxon>
        <taxon>Asteroidea</taxon>
        <taxon>Valvatacea</taxon>
        <taxon>Valvatida</taxon>
        <taxon>Asterinidae</taxon>
        <taxon>Patiria</taxon>
    </lineage>
</organism>
<dbReference type="OMA" id="MEREIVF"/>
<accession>A0A913ZPF4</accession>
<evidence type="ECO:0000256" key="2">
    <source>
        <dbReference type="SAM" id="Phobius"/>
    </source>
</evidence>
<reference evidence="3" key="1">
    <citation type="submission" date="2022-11" db="UniProtKB">
        <authorList>
            <consortium name="EnsemblMetazoa"/>
        </authorList>
    </citation>
    <scope>IDENTIFICATION</scope>
</reference>
<evidence type="ECO:0008006" key="5">
    <source>
        <dbReference type="Google" id="ProtNLM"/>
    </source>
</evidence>
<dbReference type="InterPro" id="IPR004963">
    <property type="entry name" value="PAE/NOTUM"/>
</dbReference>
<comment type="similarity">
    <text evidence="1">Belongs to the pectinacetylesterase family. Notum subfamily.</text>
</comment>
<dbReference type="AlphaFoldDB" id="A0A913ZPF4"/>
<dbReference type="Pfam" id="PF03283">
    <property type="entry name" value="PAE"/>
    <property type="match status" value="1"/>
</dbReference>
<evidence type="ECO:0000313" key="4">
    <source>
        <dbReference type="Proteomes" id="UP000887568"/>
    </source>
</evidence>
<dbReference type="GO" id="GO:0016787">
    <property type="term" value="F:hydrolase activity"/>
    <property type="evidence" value="ECO:0007669"/>
    <property type="project" value="InterPro"/>
</dbReference>
<keyword evidence="4" id="KW-1185">Reference proteome</keyword>
<dbReference type="SUPFAM" id="SSF53474">
    <property type="entry name" value="alpha/beta-Hydrolases"/>
    <property type="match status" value="1"/>
</dbReference>
<dbReference type="PANTHER" id="PTHR21562:SF67">
    <property type="entry name" value="PECTIN ACETYLESTERASE"/>
    <property type="match status" value="1"/>
</dbReference>
<sequence>MDSPTSRRCTETFTHIYKSRASPHPTVARLAATREGLLLLAPRTVVCNTRTSLEDHSLLNEDQVMVKKSLRYASRGLPRVRSCQCWTIATMLAALWLYLWVYYFRDVGNVSHQLQVTTPRLRFHVTTHRPKPSRAAGPGVVSRNIEAHLVVLPQGLADETGAYCLDGSPPAYYFRNATSEEHHNSWIIHLMKGAWCYDNAECARRSATALGSSRKLRPKKLFGGILSSSFTVNPDFYDWNVAVVNYCDGASFSGDREDPVISNKKKMYYRGSRVLNAVINYLLKSAGLQRADRVILSGDSAGGLAVLLHADRVSRMVPKNTSFKAMADGGFFLANEADTSGKTQWKSAMENVYQMQQIEGGLDKDCLLAKEKNKSECFFAQHTYPYLTTPVFVVNSVYDSWTLKNILGVRCRPSKCNEKDLGVIEKHRRTFLQRMDQVNRYDKNGMFLTSCYAHLLTCVDSPWMTYKVAGRTAREAFADWYYERTTPAETRDVDCDSNLTCNPTCRSN</sequence>
<keyword evidence="2" id="KW-0812">Transmembrane</keyword>
<dbReference type="EnsemblMetazoa" id="XM_038197077.1">
    <property type="protein sequence ID" value="XP_038053005.1"/>
    <property type="gene ID" value="LOC119725605"/>
</dbReference>
<dbReference type="OrthoDB" id="2015280at2759"/>